<gene>
    <name evidence="1" type="ORF">FLAG1_08144</name>
</gene>
<sequence length="106" mass="12329">MSTNEAPKKPSANDWTKEEKAELVKHYKYCIEQRDECIENLEKLYQKQKDLKQTAGEGDNDHKEEVQVEYDDLARKAADQVSLMEGYLDILLFIEDEMEECGLSIP</sequence>
<accession>A0A0M9ESP1</accession>
<dbReference type="OrthoDB" id="5102269at2759"/>
<organism evidence="1 2">
    <name type="scientific">Fusarium langsethiae</name>
    <dbReference type="NCBI Taxonomy" id="179993"/>
    <lineage>
        <taxon>Eukaryota</taxon>
        <taxon>Fungi</taxon>
        <taxon>Dikarya</taxon>
        <taxon>Ascomycota</taxon>
        <taxon>Pezizomycotina</taxon>
        <taxon>Sordariomycetes</taxon>
        <taxon>Hypocreomycetidae</taxon>
        <taxon>Hypocreales</taxon>
        <taxon>Nectriaceae</taxon>
        <taxon>Fusarium</taxon>
    </lineage>
</organism>
<dbReference type="EMBL" id="JXCE01000227">
    <property type="protein sequence ID" value="KPA39003.1"/>
    <property type="molecule type" value="Genomic_DNA"/>
</dbReference>
<protein>
    <submittedName>
        <fullName evidence="1">Uncharacterized protein</fullName>
    </submittedName>
</protein>
<dbReference type="AlphaFoldDB" id="A0A0M9ESP1"/>
<proteinExistence type="predicted"/>
<name>A0A0M9ESP1_FUSLA</name>
<keyword evidence="2" id="KW-1185">Reference proteome</keyword>
<comment type="caution">
    <text evidence="1">The sequence shown here is derived from an EMBL/GenBank/DDBJ whole genome shotgun (WGS) entry which is preliminary data.</text>
</comment>
<reference evidence="1 2" key="1">
    <citation type="submission" date="2015-04" db="EMBL/GenBank/DDBJ databases">
        <title>The draft genome sequence of Fusarium langsethiae, a T-2/HT-2 mycotoxin producer.</title>
        <authorList>
            <person name="Lysoe E."/>
            <person name="Divon H.H."/>
            <person name="Terzi V."/>
            <person name="Orru L."/>
            <person name="Lamontanara A."/>
            <person name="Kolseth A.-K."/>
            <person name="Frandsen R.J."/>
            <person name="Nielsen K."/>
            <person name="Thrane U."/>
        </authorList>
    </citation>
    <scope>NUCLEOTIDE SEQUENCE [LARGE SCALE GENOMIC DNA]</scope>
    <source>
        <strain evidence="1 2">Fl201059</strain>
    </source>
</reference>
<dbReference type="Proteomes" id="UP000037904">
    <property type="component" value="Unassembled WGS sequence"/>
</dbReference>
<evidence type="ECO:0000313" key="1">
    <source>
        <dbReference type="EMBL" id="KPA39003.1"/>
    </source>
</evidence>
<evidence type="ECO:0000313" key="2">
    <source>
        <dbReference type="Proteomes" id="UP000037904"/>
    </source>
</evidence>